<dbReference type="GO" id="GO:0006596">
    <property type="term" value="P:polyamine biosynthetic process"/>
    <property type="evidence" value="ECO:0007669"/>
    <property type="project" value="UniProtKB-KW"/>
</dbReference>
<evidence type="ECO:0000313" key="3">
    <source>
        <dbReference type="Proteomes" id="UP000248745"/>
    </source>
</evidence>
<dbReference type="CDD" id="cd02440">
    <property type="entry name" value="AdoMet_MTases"/>
    <property type="match status" value="1"/>
</dbReference>
<keyword evidence="3" id="KW-1185">Reference proteome</keyword>
<dbReference type="InterPro" id="IPR029063">
    <property type="entry name" value="SAM-dependent_MTases_sf"/>
</dbReference>
<dbReference type="OrthoDB" id="650847at2"/>
<proteinExistence type="predicted"/>
<dbReference type="Gene3D" id="3.40.50.150">
    <property type="entry name" value="Vaccinia Virus protein VP39"/>
    <property type="match status" value="1"/>
</dbReference>
<dbReference type="NCBIfam" id="NF037959">
    <property type="entry name" value="MFS_SpdSyn"/>
    <property type="match status" value="1"/>
</dbReference>
<organism evidence="2 3">
    <name type="scientific">Taibaiella soli</name>
    <dbReference type="NCBI Taxonomy" id="1649169"/>
    <lineage>
        <taxon>Bacteria</taxon>
        <taxon>Pseudomonadati</taxon>
        <taxon>Bacteroidota</taxon>
        <taxon>Chitinophagia</taxon>
        <taxon>Chitinophagales</taxon>
        <taxon>Chitinophagaceae</taxon>
        <taxon>Taibaiella</taxon>
    </lineage>
</organism>
<keyword evidence="1" id="KW-0620">Polyamine biosynthesis</keyword>
<dbReference type="AlphaFoldDB" id="A0A2W2AIS1"/>
<evidence type="ECO:0000313" key="2">
    <source>
        <dbReference type="EMBL" id="PZF73472.1"/>
    </source>
</evidence>
<reference evidence="2 3" key="1">
    <citation type="submission" date="2018-06" db="EMBL/GenBank/DDBJ databases">
        <title>Mucibacter soli gen. nov., sp. nov., a new member of the family Chitinophagaceae producing mucin.</title>
        <authorList>
            <person name="Kim M.-K."/>
            <person name="Park S."/>
            <person name="Kim T.-S."/>
            <person name="Joung Y."/>
            <person name="Han J.-H."/>
            <person name="Kim S.B."/>
        </authorList>
    </citation>
    <scope>NUCLEOTIDE SEQUENCE [LARGE SCALE GENOMIC DNA]</scope>
    <source>
        <strain evidence="2 3">R1-15</strain>
    </source>
</reference>
<dbReference type="Proteomes" id="UP000248745">
    <property type="component" value="Unassembled WGS sequence"/>
</dbReference>
<evidence type="ECO:0000256" key="1">
    <source>
        <dbReference type="ARBA" id="ARBA00023115"/>
    </source>
</evidence>
<accession>A0A2W2AIS1</accession>
<sequence length="220" mass="25258">MDATSKPTMFQKLLSYVYPVRVESRSSEINPVLDLFMYRGQWQLATSDALYSDGDRYRPLVVAFKKMKRHLPEVKTVLVLGTGLGSAARILHKVGNRALTTLVDIDEEVLQWALELMPEEIACHSRPVCSDAVSFLEENKEVYDLLIVDIFISRVVPDFVITEIFLKKCRQRINTGGHFIMNYIVNDEREWDTLQGRLMNIFPDPEVILNGINRIVVAHF</sequence>
<dbReference type="PANTHER" id="PTHR43317:SF1">
    <property type="entry name" value="THERMOSPERMINE SYNTHASE ACAULIS5"/>
    <property type="match status" value="1"/>
</dbReference>
<name>A0A2W2AIS1_9BACT</name>
<dbReference type="PANTHER" id="PTHR43317">
    <property type="entry name" value="THERMOSPERMINE SYNTHASE ACAULIS5"/>
    <property type="match status" value="1"/>
</dbReference>
<dbReference type="EMBL" id="QKTW01000012">
    <property type="protein sequence ID" value="PZF73472.1"/>
    <property type="molecule type" value="Genomic_DNA"/>
</dbReference>
<dbReference type="Pfam" id="PF01564">
    <property type="entry name" value="Spermine_synth"/>
    <property type="match status" value="1"/>
</dbReference>
<gene>
    <name evidence="2" type="ORF">DN068_08020</name>
</gene>
<evidence type="ECO:0008006" key="4">
    <source>
        <dbReference type="Google" id="ProtNLM"/>
    </source>
</evidence>
<dbReference type="SUPFAM" id="SSF53335">
    <property type="entry name" value="S-adenosyl-L-methionine-dependent methyltransferases"/>
    <property type="match status" value="1"/>
</dbReference>
<comment type="caution">
    <text evidence="2">The sequence shown here is derived from an EMBL/GenBank/DDBJ whole genome shotgun (WGS) entry which is preliminary data.</text>
</comment>
<protein>
    <recommendedName>
        <fullName evidence="4">Methyltransferase domain-containing protein</fullName>
    </recommendedName>
</protein>